<dbReference type="EC" id="3.1.3.48" evidence="2"/>
<dbReference type="Gene3D" id="3.40.250.10">
    <property type="entry name" value="Rhodanese-like domain"/>
    <property type="match status" value="1"/>
</dbReference>
<dbReference type="InterPro" id="IPR036873">
    <property type="entry name" value="Rhodanese-like_dom_sf"/>
</dbReference>
<dbReference type="SMART" id="SM00194">
    <property type="entry name" value="PTPc"/>
    <property type="match status" value="1"/>
</dbReference>
<name>A0ABR2WX07_9FUNG</name>
<evidence type="ECO:0000256" key="2">
    <source>
        <dbReference type="ARBA" id="ARBA00013064"/>
    </source>
</evidence>
<dbReference type="Pfam" id="PF00102">
    <property type="entry name" value="Y_phosphatase"/>
    <property type="match status" value="1"/>
</dbReference>
<evidence type="ECO:0000313" key="8">
    <source>
        <dbReference type="Proteomes" id="UP001479436"/>
    </source>
</evidence>
<dbReference type="InterPro" id="IPR029021">
    <property type="entry name" value="Prot-tyrosine_phosphatase-like"/>
</dbReference>
<dbReference type="PROSITE" id="PS00383">
    <property type="entry name" value="TYR_PHOSPHATASE_1"/>
    <property type="match status" value="1"/>
</dbReference>
<proteinExistence type="inferred from homology"/>
<dbReference type="PANTHER" id="PTHR19134:SF561">
    <property type="entry name" value="PROTEIN TYROSINE PHOSPHATASE 36E, ISOFORM A"/>
    <property type="match status" value="1"/>
</dbReference>
<evidence type="ECO:0000259" key="5">
    <source>
        <dbReference type="PROSITE" id="PS50056"/>
    </source>
</evidence>
<protein>
    <recommendedName>
        <fullName evidence="2">protein-tyrosine-phosphatase</fullName>
        <ecNumber evidence="2">3.1.3.48</ecNumber>
    </recommendedName>
</protein>
<gene>
    <name evidence="7" type="primary">Ptp2_2</name>
    <name evidence="7" type="ORF">K7432_005136</name>
</gene>
<feature type="domain" description="Rhodanese" evidence="6">
    <location>
        <begin position="120"/>
        <end position="235"/>
    </location>
</feature>
<sequence>MSSKFSFKSMPEANSYFSLPSDSPITHTSQRVNNGVHNGSQPNSPNGSTVGSLNTNGVTFDPSSFAFKMPFQRGNPKISSSIRKQPTTNGQAPVNNLSLKSFSTDFIADVLFSTHKDGPREDSLLLIDVRSFAQYSRGRIKKAINVCIPNTLLKRDSFNLDKISSSLAENDRETWRRWSSFSYIVIYGVDTDVVLDTSPIYYLIKKFQVANAALNIGWMKDGFENFQKRHPGLCESSDGSKSPLPRIKALPSPSSFLSVPLTCPTPMIESMASPFFNSIRPHHEITCELGEIVAVRTPNIAQSLISKLPPFLIDIAYSPDGKNTISKLFQKMDRIEQKRLQSLMVTQVRNLSQPNPYCIAAGIEKGSKNRYNNIWPYEHSRVKLQNVKMNESDYINASFIRAKESVNSYIATQAPLPATFGDFWKMIWEQNTRVIIMLTKEEEAGRVKCHRYWPTFPDQIMSVGEYFQIRLAGETMPVEAESTIMARRFLLTHTGTQEMREIFQLHFVGWPDFGIPDSPVSVLRLRDLANKLQTDHNYGPMLVHCSAGCGRTGAFCTIDTVIASCERNLESSEDYVVRVVDQLRDQRLSMVQTLRQFVFCYEAMLWRILGVPECFELVPSIDFDHPKGNFAHFVQASTNIKTPGPSLVSTSANINSASSNSKFELKLPAMSPAPTPYFTPLGTTSALSLDDARRDSYF</sequence>
<dbReference type="InterPro" id="IPR003595">
    <property type="entry name" value="Tyr_Pase_cat"/>
</dbReference>
<dbReference type="InterPro" id="IPR000387">
    <property type="entry name" value="Tyr_Pase_dom"/>
</dbReference>
<dbReference type="PROSITE" id="PS50055">
    <property type="entry name" value="TYR_PHOSPHATASE_PTP"/>
    <property type="match status" value="1"/>
</dbReference>
<dbReference type="PROSITE" id="PS50206">
    <property type="entry name" value="RHODANESE_3"/>
    <property type="match status" value="1"/>
</dbReference>
<dbReference type="PROSITE" id="PS50056">
    <property type="entry name" value="TYR_PHOSPHATASE_2"/>
    <property type="match status" value="1"/>
</dbReference>
<dbReference type="SUPFAM" id="SSF52799">
    <property type="entry name" value="(Phosphotyrosine protein) phosphatases II"/>
    <property type="match status" value="1"/>
</dbReference>
<accession>A0ABR2WX07</accession>
<dbReference type="SUPFAM" id="SSF52821">
    <property type="entry name" value="Rhodanese/Cell cycle control phosphatase"/>
    <property type="match status" value="1"/>
</dbReference>
<dbReference type="Pfam" id="PF00581">
    <property type="entry name" value="Rhodanese"/>
    <property type="match status" value="1"/>
</dbReference>
<keyword evidence="8" id="KW-1185">Reference proteome</keyword>
<dbReference type="SMART" id="SM00450">
    <property type="entry name" value="RHOD"/>
    <property type="match status" value="1"/>
</dbReference>
<evidence type="ECO:0000256" key="3">
    <source>
        <dbReference type="SAM" id="MobiDB-lite"/>
    </source>
</evidence>
<keyword evidence="7" id="KW-0378">Hydrolase</keyword>
<evidence type="ECO:0000259" key="6">
    <source>
        <dbReference type="PROSITE" id="PS50206"/>
    </source>
</evidence>
<evidence type="ECO:0000313" key="7">
    <source>
        <dbReference type="EMBL" id="KAK9766064.1"/>
    </source>
</evidence>
<dbReference type="EMBL" id="JASJQH010000194">
    <property type="protein sequence ID" value="KAK9766064.1"/>
    <property type="molecule type" value="Genomic_DNA"/>
</dbReference>
<comment type="similarity">
    <text evidence="1">Belongs to the protein-tyrosine phosphatase family. Non-receptor class subfamily.</text>
</comment>
<dbReference type="Proteomes" id="UP001479436">
    <property type="component" value="Unassembled WGS sequence"/>
</dbReference>
<dbReference type="PANTHER" id="PTHR19134">
    <property type="entry name" value="RECEPTOR-TYPE TYROSINE-PROTEIN PHOSPHATASE"/>
    <property type="match status" value="1"/>
</dbReference>
<dbReference type="InterPro" id="IPR016130">
    <property type="entry name" value="Tyr_Pase_AS"/>
</dbReference>
<dbReference type="PRINTS" id="PR00700">
    <property type="entry name" value="PRTYPHPHTASE"/>
</dbReference>
<dbReference type="CDD" id="cd18533">
    <property type="entry name" value="PTP_fungal"/>
    <property type="match status" value="1"/>
</dbReference>
<evidence type="ECO:0000256" key="1">
    <source>
        <dbReference type="ARBA" id="ARBA00009649"/>
    </source>
</evidence>
<dbReference type="GO" id="GO:0004725">
    <property type="term" value="F:protein tyrosine phosphatase activity"/>
    <property type="evidence" value="ECO:0007669"/>
    <property type="project" value="UniProtKB-EC"/>
</dbReference>
<dbReference type="InterPro" id="IPR001763">
    <property type="entry name" value="Rhodanese-like_dom"/>
</dbReference>
<dbReference type="SMART" id="SM00404">
    <property type="entry name" value="PTPc_motif"/>
    <property type="match status" value="1"/>
</dbReference>
<feature type="domain" description="Tyrosine-protein phosphatase" evidence="4">
    <location>
        <begin position="325"/>
        <end position="607"/>
    </location>
</feature>
<dbReference type="Gene3D" id="3.90.190.10">
    <property type="entry name" value="Protein tyrosine phosphatase superfamily"/>
    <property type="match status" value="1"/>
</dbReference>
<reference evidence="7 8" key="1">
    <citation type="submission" date="2023-04" db="EMBL/GenBank/DDBJ databases">
        <title>Genome of Basidiobolus ranarum AG-B5.</title>
        <authorList>
            <person name="Stajich J.E."/>
            <person name="Carter-House D."/>
            <person name="Gryganskyi A."/>
        </authorList>
    </citation>
    <scope>NUCLEOTIDE SEQUENCE [LARGE SCALE GENOMIC DNA]</scope>
    <source>
        <strain evidence="7 8">AG-B5</strain>
    </source>
</reference>
<dbReference type="InterPro" id="IPR000242">
    <property type="entry name" value="PTP_cat"/>
</dbReference>
<organism evidence="7 8">
    <name type="scientific">Basidiobolus ranarum</name>
    <dbReference type="NCBI Taxonomy" id="34480"/>
    <lineage>
        <taxon>Eukaryota</taxon>
        <taxon>Fungi</taxon>
        <taxon>Fungi incertae sedis</taxon>
        <taxon>Zoopagomycota</taxon>
        <taxon>Entomophthoromycotina</taxon>
        <taxon>Basidiobolomycetes</taxon>
        <taxon>Basidiobolales</taxon>
        <taxon>Basidiobolaceae</taxon>
        <taxon>Basidiobolus</taxon>
    </lineage>
</organism>
<feature type="domain" description="Tyrosine specific protein phosphatases" evidence="5">
    <location>
        <begin position="526"/>
        <end position="598"/>
    </location>
</feature>
<evidence type="ECO:0000259" key="4">
    <source>
        <dbReference type="PROSITE" id="PS50055"/>
    </source>
</evidence>
<dbReference type="InterPro" id="IPR050348">
    <property type="entry name" value="Protein-Tyr_Phosphatase"/>
</dbReference>
<comment type="caution">
    <text evidence="7">The sequence shown here is derived from an EMBL/GenBank/DDBJ whole genome shotgun (WGS) entry which is preliminary data.</text>
</comment>
<feature type="region of interest" description="Disordered" evidence="3">
    <location>
        <begin position="18"/>
        <end position="55"/>
    </location>
</feature>